<dbReference type="EMBL" id="GBRH01168977">
    <property type="protein sequence ID" value="JAE28919.1"/>
    <property type="molecule type" value="Transcribed_RNA"/>
</dbReference>
<evidence type="ECO:0000313" key="2">
    <source>
        <dbReference type="EMBL" id="JAE28919.1"/>
    </source>
</evidence>
<name>A0A0A9GZF0_ARUDO</name>
<reference evidence="2" key="2">
    <citation type="journal article" date="2015" name="Data Brief">
        <title>Shoot transcriptome of the giant reed, Arundo donax.</title>
        <authorList>
            <person name="Barrero R.A."/>
            <person name="Guerrero F.D."/>
            <person name="Moolhuijzen P."/>
            <person name="Goolsby J.A."/>
            <person name="Tidwell J."/>
            <person name="Bellgard S.E."/>
            <person name="Bellgard M.I."/>
        </authorList>
    </citation>
    <scope>NUCLEOTIDE SEQUENCE</scope>
    <source>
        <tissue evidence="2">Shoot tissue taken approximately 20 cm above the soil surface</tissue>
    </source>
</reference>
<reference evidence="2" key="1">
    <citation type="submission" date="2014-09" db="EMBL/GenBank/DDBJ databases">
        <authorList>
            <person name="Magalhaes I.L.F."/>
            <person name="Oliveira U."/>
            <person name="Santos F.R."/>
            <person name="Vidigal T.H.D.A."/>
            <person name="Brescovit A.D."/>
            <person name="Santos A.J."/>
        </authorList>
    </citation>
    <scope>NUCLEOTIDE SEQUENCE</scope>
    <source>
        <tissue evidence="2">Shoot tissue taken approximately 20 cm above the soil surface</tissue>
    </source>
</reference>
<proteinExistence type="predicted"/>
<sequence>MISPNMVVVLFILQLLGTLLEIMTSLDKDACLLKFHYSCLIIICSTRHQSLRLQSEKLNGTVRGANLMRVEQSSTHLVPTQGF</sequence>
<dbReference type="AlphaFoldDB" id="A0A0A9GZF0"/>
<feature type="signal peptide" evidence="1">
    <location>
        <begin position="1"/>
        <end position="20"/>
    </location>
</feature>
<organism evidence="2">
    <name type="scientific">Arundo donax</name>
    <name type="common">Giant reed</name>
    <name type="synonym">Donax arundinaceus</name>
    <dbReference type="NCBI Taxonomy" id="35708"/>
    <lineage>
        <taxon>Eukaryota</taxon>
        <taxon>Viridiplantae</taxon>
        <taxon>Streptophyta</taxon>
        <taxon>Embryophyta</taxon>
        <taxon>Tracheophyta</taxon>
        <taxon>Spermatophyta</taxon>
        <taxon>Magnoliopsida</taxon>
        <taxon>Liliopsida</taxon>
        <taxon>Poales</taxon>
        <taxon>Poaceae</taxon>
        <taxon>PACMAD clade</taxon>
        <taxon>Arundinoideae</taxon>
        <taxon>Arundineae</taxon>
        <taxon>Arundo</taxon>
    </lineage>
</organism>
<feature type="chain" id="PRO_5002065296" description="Secreted protein" evidence="1">
    <location>
        <begin position="21"/>
        <end position="83"/>
    </location>
</feature>
<accession>A0A0A9GZF0</accession>
<keyword evidence="1" id="KW-0732">Signal</keyword>
<protein>
    <recommendedName>
        <fullName evidence="3">Secreted protein</fullName>
    </recommendedName>
</protein>
<evidence type="ECO:0008006" key="3">
    <source>
        <dbReference type="Google" id="ProtNLM"/>
    </source>
</evidence>
<evidence type="ECO:0000256" key="1">
    <source>
        <dbReference type="SAM" id="SignalP"/>
    </source>
</evidence>